<reference evidence="2" key="1">
    <citation type="submission" date="2016-11" db="EMBL/GenBank/DDBJ databases">
        <authorList>
            <person name="Jaros S."/>
            <person name="Januszkiewicz K."/>
            <person name="Wedrychowicz H."/>
        </authorList>
    </citation>
    <scope>NUCLEOTIDE SEQUENCE [LARGE SCALE GENOMIC DNA]</scope>
    <source>
        <strain evidence="2">DSM 7057</strain>
    </source>
</reference>
<protein>
    <submittedName>
        <fullName evidence="1">Uncharacterized protein</fullName>
    </submittedName>
</protein>
<evidence type="ECO:0000313" key="2">
    <source>
        <dbReference type="Proteomes" id="UP000182680"/>
    </source>
</evidence>
<accession>A0AA94HVP7</accession>
<sequence>MHPTPTQNILKLLEESLPPCFPRKRVHELTFGLVNPRTLANKDSEKTGPAGRFFVKREVWYQKAGFIEYVKGMLKDALMPEESAQ</sequence>
<gene>
    <name evidence="1" type="ORF">SAMN02910291_02699</name>
</gene>
<dbReference type="Proteomes" id="UP000182680">
    <property type="component" value="Unassembled WGS sequence"/>
</dbReference>
<dbReference type="RefSeq" id="WP_072312504.1">
    <property type="nucleotide sequence ID" value="NZ_FPIW01000079.1"/>
</dbReference>
<proteinExistence type="predicted"/>
<evidence type="ECO:0000313" key="1">
    <source>
        <dbReference type="EMBL" id="SFW71760.1"/>
    </source>
</evidence>
<dbReference type="EMBL" id="FPIW01000079">
    <property type="protein sequence ID" value="SFW71760.1"/>
    <property type="molecule type" value="Genomic_DNA"/>
</dbReference>
<name>A0AA94HVP7_DESDE</name>
<dbReference type="AlphaFoldDB" id="A0AA94HVP7"/>
<comment type="caution">
    <text evidence="1">The sequence shown here is derived from an EMBL/GenBank/DDBJ whole genome shotgun (WGS) entry which is preliminary data.</text>
</comment>
<organism evidence="1 2">
    <name type="scientific">Desulfovibrio desulfuricans</name>
    <dbReference type="NCBI Taxonomy" id="876"/>
    <lineage>
        <taxon>Bacteria</taxon>
        <taxon>Pseudomonadati</taxon>
        <taxon>Thermodesulfobacteriota</taxon>
        <taxon>Desulfovibrionia</taxon>
        <taxon>Desulfovibrionales</taxon>
        <taxon>Desulfovibrionaceae</taxon>
        <taxon>Desulfovibrio</taxon>
    </lineage>
</organism>